<dbReference type="KEGG" id="mico:GDR74_02910"/>
<proteinExistence type="inferred from homology"/>
<dbReference type="PROSITE" id="PS00958">
    <property type="entry name" value="TRANSALDOLASE_2"/>
    <property type="match status" value="1"/>
</dbReference>
<dbReference type="InterPro" id="IPR004730">
    <property type="entry name" value="Transaldolase_1"/>
</dbReference>
<keyword evidence="7 10" id="KW-0570">Pentose shunt</keyword>
<evidence type="ECO:0000256" key="1">
    <source>
        <dbReference type="ARBA" id="ARBA00003518"/>
    </source>
</evidence>
<dbReference type="PANTHER" id="PTHR10683:SF18">
    <property type="entry name" value="TRANSALDOLASE"/>
    <property type="match status" value="1"/>
</dbReference>
<evidence type="ECO:0000256" key="11">
    <source>
        <dbReference type="RuleBase" id="RU004155"/>
    </source>
</evidence>
<dbReference type="UniPathway" id="UPA00115">
    <property type="reaction ID" value="UER00414"/>
</dbReference>
<reference evidence="12 13" key="1">
    <citation type="submission" date="2019-10" db="EMBL/GenBank/DDBJ databases">
        <title>Isolation, Identification of Microvirga thermotolerans HR1, a novel thermophilic bacterium and Comparative Genomics of the genus Microvirga.</title>
        <authorList>
            <person name="Li J."/>
            <person name="Zhang W."/>
            <person name="Lin M."/>
            <person name="Wang J."/>
        </authorList>
    </citation>
    <scope>NUCLEOTIDE SEQUENCE [LARGE SCALE GENOMIC DNA]</scope>
    <source>
        <strain evidence="12 13">HR1</strain>
    </source>
</reference>
<dbReference type="RefSeq" id="WP_152584898.1">
    <property type="nucleotide sequence ID" value="NZ_CP045423.1"/>
</dbReference>
<evidence type="ECO:0000256" key="8">
    <source>
        <dbReference type="ARBA" id="ARBA00023270"/>
    </source>
</evidence>
<evidence type="ECO:0000256" key="10">
    <source>
        <dbReference type="HAMAP-Rule" id="MF_00492"/>
    </source>
</evidence>
<evidence type="ECO:0000256" key="6">
    <source>
        <dbReference type="ARBA" id="ARBA00022679"/>
    </source>
</evidence>
<feature type="active site" description="Schiff-base intermediate with substrate" evidence="10">
    <location>
        <position position="132"/>
    </location>
</feature>
<gene>
    <name evidence="10 12" type="primary">tal</name>
    <name evidence="12" type="ORF">GDR74_02910</name>
</gene>
<dbReference type="PANTHER" id="PTHR10683">
    <property type="entry name" value="TRANSALDOLASE"/>
    <property type="match status" value="1"/>
</dbReference>
<dbReference type="SUPFAM" id="SSF51569">
    <property type="entry name" value="Aldolase"/>
    <property type="match status" value="1"/>
</dbReference>
<keyword evidence="10" id="KW-0963">Cytoplasm</keyword>
<dbReference type="Pfam" id="PF00923">
    <property type="entry name" value="TAL_FSA"/>
    <property type="match status" value="1"/>
</dbReference>
<evidence type="ECO:0000256" key="4">
    <source>
        <dbReference type="ARBA" id="ARBA00011738"/>
    </source>
</evidence>
<dbReference type="CDD" id="cd00957">
    <property type="entry name" value="Transaldolase_TalAB"/>
    <property type="match status" value="1"/>
</dbReference>
<dbReference type="InterPro" id="IPR018225">
    <property type="entry name" value="Transaldolase_AS"/>
</dbReference>
<dbReference type="InterPro" id="IPR013785">
    <property type="entry name" value="Aldolase_TIM"/>
</dbReference>
<dbReference type="GO" id="GO:0005829">
    <property type="term" value="C:cytosol"/>
    <property type="evidence" value="ECO:0007669"/>
    <property type="project" value="TreeGrafter"/>
</dbReference>
<dbReference type="GO" id="GO:0006098">
    <property type="term" value="P:pentose-phosphate shunt"/>
    <property type="evidence" value="ECO:0007669"/>
    <property type="project" value="UniProtKB-UniRule"/>
</dbReference>
<evidence type="ECO:0000313" key="12">
    <source>
        <dbReference type="EMBL" id="QFU15252.1"/>
    </source>
</evidence>
<dbReference type="GO" id="GO:0005975">
    <property type="term" value="P:carbohydrate metabolic process"/>
    <property type="evidence" value="ECO:0007669"/>
    <property type="project" value="InterPro"/>
</dbReference>
<dbReference type="NCBIfam" id="TIGR00874">
    <property type="entry name" value="talAB"/>
    <property type="match status" value="1"/>
</dbReference>
<sequence>MPSKLEQLRSMTVVVADTGDLDAVRRLKPQDCTTNPTLLLKAVENPAYAAIVEEALAWGRSQGGSREGAVAAICDRLAVAFGAELARLVPGRVSTEVDADLSFDTAATVEKARAIVGAYKERGIGRERILIKIASTWEGIRAAEILQKEGIDCNLTLLFSQVQAQACAEAGVFLISPFVGRILDWHVKNGGGPYTGETDPGVLSVRRIYESYKAQGIPTVVMGASFRNIGEIEALAGCDRLTISPALLDELAKAEGELPRRLSPDGVARIPAPQRLDEKSFRFALNEDAMATEKLAEGIRSFVKDLRSLRTLVARRLDEAKAA</sequence>
<evidence type="ECO:0000256" key="7">
    <source>
        <dbReference type="ARBA" id="ARBA00023126"/>
    </source>
</evidence>
<comment type="subcellular location">
    <subcellularLocation>
        <location evidence="10">Cytoplasm</location>
    </subcellularLocation>
</comment>
<dbReference type="EMBL" id="CP045423">
    <property type="protein sequence ID" value="QFU15252.1"/>
    <property type="molecule type" value="Genomic_DNA"/>
</dbReference>
<evidence type="ECO:0000256" key="9">
    <source>
        <dbReference type="ARBA" id="ARBA00048810"/>
    </source>
</evidence>
<dbReference type="FunFam" id="3.20.20.70:FF:000131">
    <property type="entry name" value="Transaldolase"/>
    <property type="match status" value="1"/>
</dbReference>
<accession>A0A5P9JR96</accession>
<keyword evidence="13" id="KW-1185">Reference proteome</keyword>
<comment type="function">
    <text evidence="1 10 11">Transaldolase is important for the balance of metabolites in the pentose-phosphate pathway.</text>
</comment>
<comment type="similarity">
    <text evidence="3 10 11">Belongs to the transaldolase family. Type 1 subfamily.</text>
</comment>
<comment type="catalytic activity">
    <reaction evidence="9 10 11">
        <text>D-sedoheptulose 7-phosphate + D-glyceraldehyde 3-phosphate = D-erythrose 4-phosphate + beta-D-fructose 6-phosphate</text>
        <dbReference type="Rhea" id="RHEA:17053"/>
        <dbReference type="ChEBI" id="CHEBI:16897"/>
        <dbReference type="ChEBI" id="CHEBI:57483"/>
        <dbReference type="ChEBI" id="CHEBI:57634"/>
        <dbReference type="ChEBI" id="CHEBI:59776"/>
        <dbReference type="EC" id="2.2.1.2"/>
    </reaction>
</comment>
<dbReference type="HAMAP" id="MF_00492">
    <property type="entry name" value="Transaldolase_1"/>
    <property type="match status" value="1"/>
</dbReference>
<dbReference type="Proteomes" id="UP000325614">
    <property type="component" value="Chromosome"/>
</dbReference>
<evidence type="ECO:0000256" key="3">
    <source>
        <dbReference type="ARBA" id="ARBA00008012"/>
    </source>
</evidence>
<dbReference type="GO" id="GO:0004801">
    <property type="term" value="F:transaldolase activity"/>
    <property type="evidence" value="ECO:0007669"/>
    <property type="project" value="UniProtKB-UniRule"/>
</dbReference>
<dbReference type="AlphaFoldDB" id="A0A5P9JR96"/>
<evidence type="ECO:0000256" key="5">
    <source>
        <dbReference type="ARBA" id="ARBA00013151"/>
    </source>
</evidence>
<dbReference type="PROSITE" id="PS01054">
    <property type="entry name" value="TRANSALDOLASE_1"/>
    <property type="match status" value="1"/>
</dbReference>
<comment type="pathway">
    <text evidence="2 10 11">Carbohydrate degradation; pentose phosphate pathway; D-glyceraldehyde 3-phosphate and beta-D-fructose 6-phosphate from D-ribose 5-phosphate and D-xylulose 5-phosphate (non-oxidative stage): step 2/3.</text>
</comment>
<comment type="subunit">
    <text evidence="4">Homodimer.</text>
</comment>
<dbReference type="EC" id="2.2.1.2" evidence="5 10"/>
<name>A0A5P9JR96_9HYPH</name>
<keyword evidence="6 10" id="KW-0808">Transferase</keyword>
<keyword evidence="8 10" id="KW-0704">Schiff base</keyword>
<dbReference type="Gene3D" id="3.20.20.70">
    <property type="entry name" value="Aldolase class I"/>
    <property type="match status" value="1"/>
</dbReference>
<dbReference type="InterPro" id="IPR001585">
    <property type="entry name" value="TAL/FSA"/>
</dbReference>
<evidence type="ECO:0000256" key="2">
    <source>
        <dbReference type="ARBA" id="ARBA00004857"/>
    </source>
</evidence>
<evidence type="ECO:0000313" key="13">
    <source>
        <dbReference type="Proteomes" id="UP000325614"/>
    </source>
</evidence>
<protein>
    <recommendedName>
        <fullName evidence="5 10">Transaldolase</fullName>
        <ecNumber evidence="5 10">2.2.1.2</ecNumber>
    </recommendedName>
</protein>
<organism evidence="12 13">
    <name type="scientific">Microvirga thermotolerans</name>
    <dbReference type="NCBI Taxonomy" id="2651334"/>
    <lineage>
        <taxon>Bacteria</taxon>
        <taxon>Pseudomonadati</taxon>
        <taxon>Pseudomonadota</taxon>
        <taxon>Alphaproteobacteria</taxon>
        <taxon>Hyphomicrobiales</taxon>
        <taxon>Methylobacteriaceae</taxon>
        <taxon>Microvirga</taxon>
    </lineage>
</organism>